<organism evidence="1 2">
    <name type="scientific">Flavobacterium rhizosphaerae</name>
    <dbReference type="NCBI Taxonomy" id="3163298"/>
    <lineage>
        <taxon>Bacteria</taxon>
        <taxon>Pseudomonadati</taxon>
        <taxon>Bacteroidota</taxon>
        <taxon>Flavobacteriia</taxon>
        <taxon>Flavobacteriales</taxon>
        <taxon>Flavobacteriaceae</taxon>
        <taxon>Flavobacterium</taxon>
    </lineage>
</organism>
<proteinExistence type="predicted"/>
<comment type="caution">
    <text evidence="1">The sequence shown here is derived from an EMBL/GenBank/DDBJ whole genome shotgun (WGS) entry which is preliminary data.</text>
</comment>
<reference evidence="1 2" key="1">
    <citation type="submission" date="2024-06" db="EMBL/GenBank/DDBJ databases">
        <authorList>
            <person name="Kaempfer P."/>
            <person name="Viver T."/>
        </authorList>
    </citation>
    <scope>NUCLEOTIDE SEQUENCE [LARGE SCALE GENOMIC DNA]</scope>
    <source>
        <strain evidence="1 2">ST-119</strain>
    </source>
</reference>
<evidence type="ECO:0000313" key="2">
    <source>
        <dbReference type="Proteomes" id="UP001629156"/>
    </source>
</evidence>
<keyword evidence="2" id="KW-1185">Reference proteome</keyword>
<sequence length="140" mass="16660">MNKFIYTILATLLLSLLLFSQQETNIKLIIHNKSGKSLDSIIIHDLFDHEKVLYNINMDTIIVMNYNNKEKIPKGERGVFSLAVFDKRYFYTMSNGFIGFPTARLEDEYSFYIYDTYITTKEDFIPKNKDHRHKIEDFKR</sequence>
<accession>A0ABW8YUS8</accession>
<dbReference type="RefSeq" id="WP_408084235.1">
    <property type="nucleotide sequence ID" value="NZ_JBELPZ010000004.1"/>
</dbReference>
<evidence type="ECO:0000313" key="1">
    <source>
        <dbReference type="EMBL" id="MFL9843984.1"/>
    </source>
</evidence>
<name>A0ABW8YUS8_9FLAO</name>
<dbReference type="EMBL" id="JBELPZ010000004">
    <property type="protein sequence ID" value="MFL9843984.1"/>
    <property type="molecule type" value="Genomic_DNA"/>
</dbReference>
<gene>
    <name evidence="1" type="ORF">ABS766_06095</name>
</gene>
<dbReference type="Proteomes" id="UP001629156">
    <property type="component" value="Unassembled WGS sequence"/>
</dbReference>
<protein>
    <submittedName>
        <fullName evidence="1">Uncharacterized protein</fullName>
    </submittedName>
</protein>